<dbReference type="OrthoDB" id="4556252at2"/>
<dbReference type="RefSeq" id="WP_043736650.1">
    <property type="nucleotide sequence ID" value="NZ_QNRE01000016.1"/>
</dbReference>
<name>A0A366D3K8_9NOCA</name>
<evidence type="ECO:0000313" key="2">
    <source>
        <dbReference type="EMBL" id="RBO84515.1"/>
    </source>
</evidence>
<reference evidence="2 3" key="1">
    <citation type="submission" date="2018-06" db="EMBL/GenBank/DDBJ databases">
        <title>Genomic Encyclopedia of Type Strains, Phase IV (KMG-IV): sequencing the most valuable type-strain genomes for metagenomic binning, comparative biology and taxonomic classification.</title>
        <authorList>
            <person name="Goeker M."/>
        </authorList>
    </citation>
    <scope>NUCLEOTIDE SEQUENCE [LARGE SCALE GENOMIC DNA]</scope>
    <source>
        <strain evidence="2 3">DSM 44599</strain>
    </source>
</reference>
<gene>
    <name evidence="2" type="ORF">DFR74_11676</name>
</gene>
<organism evidence="2 3">
    <name type="scientific">Nocardia puris</name>
    <dbReference type="NCBI Taxonomy" id="208602"/>
    <lineage>
        <taxon>Bacteria</taxon>
        <taxon>Bacillati</taxon>
        <taxon>Actinomycetota</taxon>
        <taxon>Actinomycetes</taxon>
        <taxon>Mycobacteriales</taxon>
        <taxon>Nocardiaceae</taxon>
        <taxon>Nocardia</taxon>
    </lineage>
</organism>
<dbReference type="EMBL" id="QNRE01000016">
    <property type="protein sequence ID" value="RBO84515.1"/>
    <property type="molecule type" value="Genomic_DNA"/>
</dbReference>
<proteinExistence type="predicted"/>
<accession>A0A366D3K8</accession>
<evidence type="ECO:0000256" key="1">
    <source>
        <dbReference type="SAM" id="MobiDB-lite"/>
    </source>
</evidence>
<dbReference type="Proteomes" id="UP000252586">
    <property type="component" value="Unassembled WGS sequence"/>
</dbReference>
<keyword evidence="3" id="KW-1185">Reference proteome</keyword>
<dbReference type="GeneID" id="80346331"/>
<protein>
    <submittedName>
        <fullName evidence="2">Uncharacterized protein</fullName>
    </submittedName>
</protein>
<evidence type="ECO:0000313" key="3">
    <source>
        <dbReference type="Proteomes" id="UP000252586"/>
    </source>
</evidence>
<sequence length="119" mass="13170">MQSVIISVGSEVEVEAPYDRRFHDAADELGGTPTSDGEAWRFSRNDEERVRQLCSTIFGEDQGTTPATDQPLDRSEVGTSEASELPVVSTHQRRADLLDRLDMLLDEVAEVHTALQALK</sequence>
<dbReference type="AlphaFoldDB" id="A0A366D3K8"/>
<comment type="caution">
    <text evidence="2">The sequence shown here is derived from an EMBL/GenBank/DDBJ whole genome shotgun (WGS) entry which is preliminary data.</text>
</comment>
<feature type="region of interest" description="Disordered" evidence="1">
    <location>
        <begin position="59"/>
        <end position="88"/>
    </location>
</feature>